<gene>
    <name evidence="1" type="ORF">S03H2_39715</name>
</gene>
<comment type="caution">
    <text evidence="1">The sequence shown here is derived from an EMBL/GenBank/DDBJ whole genome shotgun (WGS) entry which is preliminary data.</text>
</comment>
<proteinExistence type="predicted"/>
<name>X1HAN8_9ZZZZ</name>
<feature type="non-terminal residue" evidence="1">
    <location>
        <position position="1"/>
    </location>
</feature>
<protein>
    <submittedName>
        <fullName evidence="1">Uncharacterized protein</fullName>
    </submittedName>
</protein>
<dbReference type="AlphaFoldDB" id="X1HAN8"/>
<dbReference type="EMBL" id="BARU01024581">
    <property type="protein sequence ID" value="GAH50904.1"/>
    <property type="molecule type" value="Genomic_DNA"/>
</dbReference>
<evidence type="ECO:0000313" key="1">
    <source>
        <dbReference type="EMBL" id="GAH50904.1"/>
    </source>
</evidence>
<organism evidence="1">
    <name type="scientific">marine sediment metagenome</name>
    <dbReference type="NCBI Taxonomy" id="412755"/>
    <lineage>
        <taxon>unclassified sequences</taxon>
        <taxon>metagenomes</taxon>
        <taxon>ecological metagenomes</taxon>
    </lineage>
</organism>
<accession>X1HAN8</accession>
<sequence>IERISTSKLLQRPFELLQIIANPDQSPSDLERLINNELKLFISDEGFNPKTAARLKFNFTGEVTIERNWQINEMMSRIRRDCFSQPDKFNILQIIWKIVDMSETFEDDISAGIIQDYILDHPDEEFKSFVSEKLTEDKSHFDVDKLSQLGMRALKNALKYMEKEKEV</sequence>
<reference evidence="1" key="1">
    <citation type="journal article" date="2014" name="Front. Microbiol.">
        <title>High frequency of phylogenetically diverse reductive dehalogenase-homologous genes in deep subseafloor sedimentary metagenomes.</title>
        <authorList>
            <person name="Kawai M."/>
            <person name="Futagami T."/>
            <person name="Toyoda A."/>
            <person name="Takaki Y."/>
            <person name="Nishi S."/>
            <person name="Hori S."/>
            <person name="Arai W."/>
            <person name="Tsubouchi T."/>
            <person name="Morono Y."/>
            <person name="Uchiyama I."/>
            <person name="Ito T."/>
            <person name="Fujiyama A."/>
            <person name="Inagaki F."/>
            <person name="Takami H."/>
        </authorList>
    </citation>
    <scope>NUCLEOTIDE SEQUENCE</scope>
    <source>
        <strain evidence="1">Expedition CK06-06</strain>
    </source>
</reference>